<dbReference type="AlphaFoldDB" id="A0A9X4X8B1"/>
<feature type="compositionally biased region" description="Acidic residues" evidence="1">
    <location>
        <begin position="415"/>
        <end position="442"/>
    </location>
</feature>
<feature type="region of interest" description="Disordered" evidence="1">
    <location>
        <begin position="388"/>
        <end position="442"/>
    </location>
</feature>
<evidence type="ECO:0000313" key="4">
    <source>
        <dbReference type="EMBL" id="MTE02576.1"/>
    </source>
</evidence>
<keyword evidence="2" id="KW-1133">Transmembrane helix</keyword>
<evidence type="ECO:0000256" key="2">
    <source>
        <dbReference type="SAM" id="Phobius"/>
    </source>
</evidence>
<dbReference type="Pfam" id="PF13240">
    <property type="entry name" value="Zn_Ribbon_1"/>
    <property type="match status" value="1"/>
</dbReference>
<reference evidence="4 5" key="1">
    <citation type="submission" date="2019-11" db="EMBL/GenBank/DDBJ databases">
        <title>Gastrointestinal microbiota of Peromyscus leucopus.</title>
        <authorList>
            <person name="Milovic A."/>
            <person name="Bassam K."/>
            <person name="Barbour A.G."/>
        </authorList>
    </citation>
    <scope>NUCLEOTIDE SEQUENCE [LARGE SCALE GENOMIC DNA]</scope>
    <source>
        <strain evidence="4 5">LL8</strain>
    </source>
</reference>
<evidence type="ECO:0000256" key="1">
    <source>
        <dbReference type="SAM" id="MobiDB-lite"/>
    </source>
</evidence>
<comment type="caution">
    <text evidence="4">The sequence shown here is derived from an EMBL/GenBank/DDBJ whole genome shotgun (WGS) entry which is preliminary data.</text>
</comment>
<evidence type="ECO:0000313" key="5">
    <source>
        <dbReference type="Proteomes" id="UP000488295"/>
    </source>
</evidence>
<evidence type="ECO:0000259" key="3">
    <source>
        <dbReference type="Pfam" id="PF13240"/>
    </source>
</evidence>
<feature type="compositionally biased region" description="Low complexity" evidence="1">
    <location>
        <begin position="235"/>
        <end position="244"/>
    </location>
</feature>
<sequence>MKKKFCPNCGHPLKQDVDFCPSCGFKVHSKKQTSDQRVNHTQRVQQVSKKRMSKLGIVIASCILLLLVGGITGFYFYNQHHDQAAVTAHSKKGTKKPNPMGKKNKNNKNNADKNKDSQNKDYSNAIWMLMGYMAYARKNYEDGQNVTSTSELVDAVVKDFKDDTLTATKKSSTTYNISNDYGDVDVEVKPSEVKVTNDGTTVTPKSELKETFNKYTTKISPVVKKIVGETDGGVKATSNTSSTKKNAKSSKADGTFSNEEMVVAAYLDNVSGDTPKEKLSTLNSILEKDNNSDVNKIPTDDYISGLYSHTYKGKSYYSIASNLSSTHYEIVYLNGDSDQCTTQIVAPGISIDEDRYKKNKSKADLVKKFKPYQQEINEILNEMKNNKERMSSIIEEQAKQGEKSSQSESNKKDSDEDEKNTDDSSDEPEDTNNTDEDTDADY</sequence>
<feature type="compositionally biased region" description="Basic and acidic residues" evidence="1">
    <location>
        <begin position="388"/>
        <end position="402"/>
    </location>
</feature>
<keyword evidence="2" id="KW-0472">Membrane</keyword>
<dbReference type="Proteomes" id="UP000488295">
    <property type="component" value="Unassembled WGS sequence"/>
</dbReference>
<proteinExistence type="predicted"/>
<keyword evidence="2" id="KW-0812">Transmembrane</keyword>
<dbReference type="EMBL" id="WKKC01000006">
    <property type="protein sequence ID" value="MTE02576.1"/>
    <property type="molecule type" value="Genomic_DNA"/>
</dbReference>
<feature type="domain" description="Zinc-ribbon" evidence="3">
    <location>
        <begin position="5"/>
        <end position="27"/>
    </location>
</feature>
<feature type="region of interest" description="Disordered" evidence="1">
    <location>
        <begin position="233"/>
        <end position="252"/>
    </location>
</feature>
<feature type="transmembrane region" description="Helical" evidence="2">
    <location>
        <begin position="55"/>
        <end position="77"/>
    </location>
</feature>
<name>A0A9X4X8B1_LACJH</name>
<feature type="compositionally biased region" description="Basic and acidic residues" evidence="1">
    <location>
        <begin position="110"/>
        <end position="119"/>
    </location>
</feature>
<protein>
    <submittedName>
        <fullName evidence="4">Zinc-ribbon domain-containing protein</fullName>
    </submittedName>
</protein>
<dbReference type="RefSeq" id="WP_155692319.1">
    <property type="nucleotide sequence ID" value="NZ_WKKC01000006.1"/>
</dbReference>
<accession>A0A9X4X8B1</accession>
<gene>
    <name evidence="4" type="ORF">GJU95_02115</name>
</gene>
<dbReference type="InterPro" id="IPR026870">
    <property type="entry name" value="Zinc_ribbon_dom"/>
</dbReference>
<organism evidence="4 5">
    <name type="scientific">Lactobacillus johnsonii</name>
    <dbReference type="NCBI Taxonomy" id="33959"/>
    <lineage>
        <taxon>Bacteria</taxon>
        <taxon>Bacillati</taxon>
        <taxon>Bacillota</taxon>
        <taxon>Bacilli</taxon>
        <taxon>Lactobacillales</taxon>
        <taxon>Lactobacillaceae</taxon>
        <taxon>Lactobacillus</taxon>
    </lineage>
</organism>
<feature type="region of interest" description="Disordered" evidence="1">
    <location>
        <begin position="87"/>
        <end position="119"/>
    </location>
</feature>